<dbReference type="EMBL" id="GBRH01261575">
    <property type="protein sequence ID" value="JAD36320.1"/>
    <property type="molecule type" value="Transcribed_RNA"/>
</dbReference>
<reference evidence="1" key="2">
    <citation type="journal article" date="2015" name="Data Brief">
        <title>Shoot transcriptome of the giant reed, Arundo donax.</title>
        <authorList>
            <person name="Barrero R.A."/>
            <person name="Guerrero F.D."/>
            <person name="Moolhuijzen P."/>
            <person name="Goolsby J.A."/>
            <person name="Tidwell J."/>
            <person name="Bellgard S.E."/>
            <person name="Bellgard M.I."/>
        </authorList>
    </citation>
    <scope>NUCLEOTIDE SEQUENCE</scope>
    <source>
        <tissue evidence="1">Shoot tissue taken approximately 20 cm above the soil surface</tissue>
    </source>
</reference>
<protein>
    <submittedName>
        <fullName evidence="1">Uncharacterized protein</fullName>
    </submittedName>
</protein>
<evidence type="ECO:0000313" key="1">
    <source>
        <dbReference type="EMBL" id="JAD36320.1"/>
    </source>
</evidence>
<accession>A0A0A8ZHV6</accession>
<sequence>MTIRQAIIWLRDTAFDLWQILHPERPEVKLIANHRRRGGSNAM</sequence>
<name>A0A0A8ZHV6_ARUDO</name>
<organism evidence="1">
    <name type="scientific">Arundo donax</name>
    <name type="common">Giant reed</name>
    <name type="synonym">Donax arundinaceus</name>
    <dbReference type="NCBI Taxonomy" id="35708"/>
    <lineage>
        <taxon>Eukaryota</taxon>
        <taxon>Viridiplantae</taxon>
        <taxon>Streptophyta</taxon>
        <taxon>Embryophyta</taxon>
        <taxon>Tracheophyta</taxon>
        <taxon>Spermatophyta</taxon>
        <taxon>Magnoliopsida</taxon>
        <taxon>Liliopsida</taxon>
        <taxon>Poales</taxon>
        <taxon>Poaceae</taxon>
        <taxon>PACMAD clade</taxon>
        <taxon>Arundinoideae</taxon>
        <taxon>Arundineae</taxon>
        <taxon>Arundo</taxon>
    </lineage>
</organism>
<dbReference type="AlphaFoldDB" id="A0A0A8ZHV6"/>
<proteinExistence type="predicted"/>
<reference evidence="1" key="1">
    <citation type="submission" date="2014-09" db="EMBL/GenBank/DDBJ databases">
        <authorList>
            <person name="Magalhaes I.L.F."/>
            <person name="Oliveira U."/>
            <person name="Santos F.R."/>
            <person name="Vidigal T.H.D.A."/>
            <person name="Brescovit A.D."/>
            <person name="Santos A.J."/>
        </authorList>
    </citation>
    <scope>NUCLEOTIDE SEQUENCE</scope>
    <source>
        <tissue evidence="1">Shoot tissue taken approximately 20 cm above the soil surface</tissue>
    </source>
</reference>